<feature type="region of interest" description="Disordered" evidence="5">
    <location>
        <begin position="234"/>
        <end position="266"/>
    </location>
</feature>
<gene>
    <name evidence="8" type="ORF">TREES_T100006759</name>
</gene>
<keyword evidence="9" id="KW-1185">Reference proteome</keyword>
<feature type="coiled-coil region" evidence="4">
    <location>
        <begin position="270"/>
        <end position="301"/>
    </location>
</feature>
<dbReference type="InterPro" id="IPR016082">
    <property type="entry name" value="Ribosomal_uL30_ferredoxin-like"/>
</dbReference>
<reference evidence="9" key="1">
    <citation type="submission" date="2012-07" db="EMBL/GenBank/DDBJ databases">
        <title>Genome of the Chinese tree shrew, a rising model animal genetically related to primates.</title>
        <authorList>
            <person name="Zhang G."/>
            <person name="Fan Y."/>
            <person name="Yao Y."/>
            <person name="Huang Z."/>
        </authorList>
    </citation>
    <scope>NUCLEOTIDE SEQUENCE [LARGE SCALE GENOMIC DNA]</scope>
</reference>
<dbReference type="InterPro" id="IPR012988">
    <property type="entry name" value="Ribosomal_uL30_N_euk"/>
</dbReference>
<evidence type="ECO:0000313" key="9">
    <source>
        <dbReference type="Proteomes" id="UP000011518"/>
    </source>
</evidence>
<evidence type="ECO:0000256" key="5">
    <source>
        <dbReference type="SAM" id="MobiDB-lite"/>
    </source>
</evidence>
<dbReference type="GO" id="GO:0022625">
    <property type="term" value="C:cytosolic large ribosomal subunit"/>
    <property type="evidence" value="ECO:0007669"/>
    <property type="project" value="TreeGrafter"/>
</dbReference>
<comment type="similarity">
    <text evidence="1">Belongs to the universal ribosomal protein uL30 family.</text>
</comment>
<dbReference type="Pfam" id="PF08079">
    <property type="entry name" value="Ribosomal_L30_N"/>
    <property type="match status" value="1"/>
</dbReference>
<dbReference type="InParanoid" id="L9KMU0"/>
<evidence type="ECO:0000256" key="3">
    <source>
        <dbReference type="ARBA" id="ARBA00023274"/>
    </source>
</evidence>
<feature type="compositionally biased region" description="Polar residues" evidence="5">
    <location>
        <begin position="236"/>
        <end position="262"/>
    </location>
</feature>
<dbReference type="PANTHER" id="PTHR11524:SF12">
    <property type="entry name" value="LARGE RIBOSOMAL SUBUNIT PROTEIN UL30"/>
    <property type="match status" value="1"/>
</dbReference>
<dbReference type="Gene3D" id="3.30.1390.20">
    <property type="entry name" value="Ribosomal protein L30, ferredoxin-like fold domain"/>
    <property type="match status" value="1"/>
</dbReference>
<protein>
    <submittedName>
        <fullName evidence="8">60S ribosomal protein L7</fullName>
    </submittedName>
</protein>
<evidence type="ECO:0000259" key="6">
    <source>
        <dbReference type="Pfam" id="PF00327"/>
    </source>
</evidence>
<dbReference type="InterPro" id="IPR039699">
    <property type="entry name" value="Ribosomal_uL30"/>
</dbReference>
<dbReference type="FunFam" id="3.30.1390.20:FF:000004">
    <property type="entry name" value="60S ribosomal protein L7"/>
    <property type="match status" value="1"/>
</dbReference>
<reference evidence="9" key="2">
    <citation type="journal article" date="2013" name="Nat. Commun.">
        <title>Genome of the Chinese tree shrew.</title>
        <authorList>
            <person name="Fan Y."/>
            <person name="Huang Z.Y."/>
            <person name="Cao C.C."/>
            <person name="Chen C.S."/>
            <person name="Chen Y.X."/>
            <person name="Fan D.D."/>
            <person name="He J."/>
            <person name="Hou H.L."/>
            <person name="Hu L."/>
            <person name="Hu X.T."/>
            <person name="Jiang X.T."/>
            <person name="Lai R."/>
            <person name="Lang Y.S."/>
            <person name="Liang B."/>
            <person name="Liao S.G."/>
            <person name="Mu D."/>
            <person name="Ma Y.Y."/>
            <person name="Niu Y.Y."/>
            <person name="Sun X.Q."/>
            <person name="Xia J.Q."/>
            <person name="Xiao J."/>
            <person name="Xiong Z.Q."/>
            <person name="Xu L."/>
            <person name="Yang L."/>
            <person name="Zhang Y."/>
            <person name="Zhao W."/>
            <person name="Zhao X.D."/>
            <person name="Zheng Y.T."/>
            <person name="Zhou J.M."/>
            <person name="Zhu Y.B."/>
            <person name="Zhang G.J."/>
            <person name="Wang J."/>
            <person name="Yao Y.G."/>
        </authorList>
    </citation>
    <scope>NUCLEOTIDE SEQUENCE [LARGE SCALE GENOMIC DNA]</scope>
</reference>
<dbReference type="STRING" id="246437.L9KMU0"/>
<organism evidence="8 9">
    <name type="scientific">Tupaia chinensis</name>
    <name type="common">Chinese tree shrew</name>
    <name type="synonym">Tupaia belangeri chinensis</name>
    <dbReference type="NCBI Taxonomy" id="246437"/>
    <lineage>
        <taxon>Eukaryota</taxon>
        <taxon>Metazoa</taxon>
        <taxon>Chordata</taxon>
        <taxon>Craniata</taxon>
        <taxon>Vertebrata</taxon>
        <taxon>Euteleostomi</taxon>
        <taxon>Mammalia</taxon>
        <taxon>Eutheria</taxon>
        <taxon>Euarchontoglires</taxon>
        <taxon>Scandentia</taxon>
        <taxon>Tupaiidae</taxon>
        <taxon>Tupaia</taxon>
    </lineage>
</organism>
<dbReference type="GO" id="GO:0003723">
    <property type="term" value="F:RNA binding"/>
    <property type="evidence" value="ECO:0007669"/>
    <property type="project" value="TreeGrafter"/>
</dbReference>
<dbReference type="PANTHER" id="PTHR11524">
    <property type="entry name" value="60S RIBOSOMAL PROTEIN L7"/>
    <property type="match status" value="1"/>
</dbReference>
<evidence type="ECO:0000259" key="7">
    <source>
        <dbReference type="Pfam" id="PF08079"/>
    </source>
</evidence>
<feature type="domain" description="Large ribosomal subunit protein uL30-like ferredoxin-like fold" evidence="6">
    <location>
        <begin position="119"/>
        <end position="169"/>
    </location>
</feature>
<dbReference type="GO" id="GO:0000463">
    <property type="term" value="P:maturation of LSU-rRNA from tricistronic rRNA transcript (SSU-rRNA, 5.8S rRNA, LSU-rRNA)"/>
    <property type="evidence" value="ECO:0007669"/>
    <property type="project" value="TreeGrafter"/>
</dbReference>
<evidence type="ECO:0000256" key="1">
    <source>
        <dbReference type="ARBA" id="ARBA00007594"/>
    </source>
</evidence>
<keyword evidence="4" id="KW-0175">Coiled coil</keyword>
<dbReference type="SUPFAM" id="SSF55129">
    <property type="entry name" value="Ribosomal protein L30p/L7e"/>
    <property type="match status" value="1"/>
</dbReference>
<evidence type="ECO:0000313" key="8">
    <source>
        <dbReference type="EMBL" id="ELW64086.1"/>
    </source>
</evidence>
<evidence type="ECO:0000256" key="4">
    <source>
        <dbReference type="SAM" id="Coils"/>
    </source>
</evidence>
<evidence type="ECO:0000256" key="2">
    <source>
        <dbReference type="ARBA" id="ARBA00022980"/>
    </source>
</evidence>
<dbReference type="InterPro" id="IPR036919">
    <property type="entry name" value="Ribo_uL30_ferredoxin-like_sf"/>
</dbReference>
<sequence>MHLLFSGWNHGRRSREEKGSCCSRNQEKGSCCHGSHQEKVPAVPETLKKNRRNFAELKIKHLRKKFAQKMLRKARRKLIYEKAKHCHKEYRQTYRTEIRMARVARKAGNFYAPAEPELVFVIRIRGSNGMSPKVRKVLQLLHLCQIFDGTFVKLNKASINMLRIVEPYIAWGYPNLKAKSEPRKRGVKRPAVEMYGSSFDLDYKIQHDYDDRMHSYPACVPPPPPIARAVVPSKCQRVSGNTSRRGKSFNSKNGQRGLSSKSGKWKGDDIQAIKKELTQIKQKVDSLLENLEKNRKGTEQTNSWS</sequence>
<accession>L9KMU0</accession>
<keyword evidence="3" id="KW-0687">Ribonucleoprotein</keyword>
<name>L9KMU0_TUPCH</name>
<dbReference type="Pfam" id="PF00327">
    <property type="entry name" value="Ribosomal_L30"/>
    <property type="match status" value="1"/>
</dbReference>
<dbReference type="GO" id="GO:0003735">
    <property type="term" value="F:structural constituent of ribosome"/>
    <property type="evidence" value="ECO:0007669"/>
    <property type="project" value="TreeGrafter"/>
</dbReference>
<keyword evidence="2 8" id="KW-0689">Ribosomal protein</keyword>
<proteinExistence type="inferred from homology"/>
<feature type="region of interest" description="Disordered" evidence="5">
    <location>
        <begin position="1"/>
        <end position="41"/>
    </location>
</feature>
<dbReference type="Proteomes" id="UP000011518">
    <property type="component" value="Unassembled WGS sequence"/>
</dbReference>
<feature type="domain" description="Large ribosomal subunit protein uL30 N-terminal eukaryotes" evidence="7">
    <location>
        <begin position="43"/>
        <end position="114"/>
    </location>
</feature>
<dbReference type="AlphaFoldDB" id="L9KMU0"/>
<dbReference type="EMBL" id="KB320756">
    <property type="protein sequence ID" value="ELW64086.1"/>
    <property type="molecule type" value="Genomic_DNA"/>
</dbReference>